<sequence>MESATSSPPLLTRRERREAALRAQDAPVVHVPPSPTVHLDAVPVAAARPAAAVSRTSATSPRTVTTLAPERTAEDSAPYLTRRQRREMLLTSTEQESQHVEEAAPADLAPNHGPARVTNTWSAAGFAHHGPQVARVTSVEAPRAGRAVPASVPVPAVAAPSVVGPTCHEHAAEVVHEHPLQGAPSLEHDDLPHVQTAELEALLLEPSPSGDPQGAGDGGAVGLEPGARPGSDRPRWVPRVAVLTSLAVATIAVPLTGAANGDTAVDNGGRPQGPSLLDAVSASGTSTKLPDTIRSLGDGAARSQVASRSETRDSIADCDVDVLPTGKNGELPKSQLCELWQKGYYLANPAAAAITAMNEAFKARFGRNMCLVAAYRPLAEQYTLAVTRAGYAAEPGTSNHGLGLAVDFCSSETGNAEVYQWLRANGPSYGWDNPTWARAGGGGSYEPWHFNYVPLTTKMGVM</sequence>
<feature type="region of interest" description="Disordered" evidence="1">
    <location>
        <begin position="1"/>
        <end position="35"/>
    </location>
</feature>
<dbReference type="KEGG" id="lxl:KDY119_02529"/>
<dbReference type="GO" id="GO:0006508">
    <property type="term" value="P:proteolysis"/>
    <property type="evidence" value="ECO:0007669"/>
    <property type="project" value="InterPro"/>
</dbReference>
<reference evidence="3 4" key="1">
    <citation type="submission" date="2019-10" db="EMBL/GenBank/DDBJ databases">
        <title>Genome sequence of Luteimicrobium xylanilyticum HY-24.</title>
        <authorList>
            <person name="Kim D.Y."/>
            <person name="Park H.-Y."/>
        </authorList>
    </citation>
    <scope>NUCLEOTIDE SEQUENCE [LARGE SCALE GENOMIC DNA]</scope>
    <source>
        <strain evidence="3 4">HY-24</strain>
    </source>
</reference>
<dbReference type="InterPro" id="IPR009045">
    <property type="entry name" value="Zn_M74/Hedgehog-like"/>
</dbReference>
<dbReference type="AlphaFoldDB" id="A0A5P9QC35"/>
<dbReference type="InterPro" id="IPR052179">
    <property type="entry name" value="DD-CPase-like"/>
</dbReference>
<dbReference type="EMBL" id="CP045529">
    <property type="protein sequence ID" value="QFU99003.1"/>
    <property type="molecule type" value="Genomic_DNA"/>
</dbReference>
<keyword evidence="4" id="KW-1185">Reference proteome</keyword>
<feature type="domain" description="D-alanyl-D-alanine carboxypeptidase-like core" evidence="2">
    <location>
        <begin position="345"/>
        <end position="454"/>
    </location>
</feature>
<evidence type="ECO:0000259" key="2">
    <source>
        <dbReference type="Pfam" id="PF02557"/>
    </source>
</evidence>
<dbReference type="SUPFAM" id="SSF55166">
    <property type="entry name" value="Hedgehog/DD-peptidase"/>
    <property type="match status" value="1"/>
</dbReference>
<protein>
    <recommendedName>
        <fullName evidence="2">D-alanyl-D-alanine carboxypeptidase-like core domain-containing protein</fullName>
    </recommendedName>
</protein>
<dbReference type="RefSeq" id="WP_051136169.1">
    <property type="nucleotide sequence ID" value="NZ_BAABIH010000004.1"/>
</dbReference>
<feature type="compositionally biased region" description="Low complexity" evidence="1">
    <location>
        <begin position="47"/>
        <end position="66"/>
    </location>
</feature>
<dbReference type="PANTHER" id="PTHR34385">
    <property type="entry name" value="D-ALANYL-D-ALANINE CARBOXYPEPTIDASE"/>
    <property type="match status" value="1"/>
</dbReference>
<dbReference type="Pfam" id="PF02557">
    <property type="entry name" value="VanY"/>
    <property type="match status" value="1"/>
</dbReference>
<evidence type="ECO:0000313" key="4">
    <source>
        <dbReference type="Proteomes" id="UP000326702"/>
    </source>
</evidence>
<dbReference type="OrthoDB" id="5496837at2"/>
<feature type="region of interest" description="Disordered" evidence="1">
    <location>
        <begin position="205"/>
        <end position="235"/>
    </location>
</feature>
<feature type="region of interest" description="Disordered" evidence="1">
    <location>
        <begin position="47"/>
        <end position="111"/>
    </location>
</feature>
<dbReference type="InterPro" id="IPR003709">
    <property type="entry name" value="VanY-like_core_dom"/>
</dbReference>
<dbReference type="Gene3D" id="3.30.1380.10">
    <property type="match status" value="1"/>
</dbReference>
<gene>
    <name evidence="3" type="ORF">KDY119_02529</name>
</gene>
<name>A0A5P9QC35_9MICO</name>
<evidence type="ECO:0000313" key="3">
    <source>
        <dbReference type="EMBL" id="QFU99003.1"/>
    </source>
</evidence>
<dbReference type="GO" id="GO:0008233">
    <property type="term" value="F:peptidase activity"/>
    <property type="evidence" value="ECO:0007669"/>
    <property type="project" value="InterPro"/>
</dbReference>
<organism evidence="3 4">
    <name type="scientific">Luteimicrobium xylanilyticum</name>
    <dbReference type="NCBI Taxonomy" id="1133546"/>
    <lineage>
        <taxon>Bacteria</taxon>
        <taxon>Bacillati</taxon>
        <taxon>Actinomycetota</taxon>
        <taxon>Actinomycetes</taxon>
        <taxon>Micrococcales</taxon>
        <taxon>Luteimicrobium</taxon>
    </lineage>
</organism>
<feature type="region of interest" description="Disordered" evidence="1">
    <location>
        <begin position="258"/>
        <end position="310"/>
    </location>
</feature>
<accession>A0A5P9QC35</accession>
<dbReference type="CDD" id="cd14814">
    <property type="entry name" value="Peptidase_M15"/>
    <property type="match status" value="1"/>
</dbReference>
<dbReference type="PANTHER" id="PTHR34385:SF1">
    <property type="entry name" value="PEPTIDOGLYCAN L-ALANYL-D-GLUTAMATE ENDOPEPTIDASE CWLK"/>
    <property type="match status" value="1"/>
</dbReference>
<evidence type="ECO:0000256" key="1">
    <source>
        <dbReference type="SAM" id="MobiDB-lite"/>
    </source>
</evidence>
<dbReference type="Proteomes" id="UP000326702">
    <property type="component" value="Chromosome"/>
</dbReference>
<proteinExistence type="predicted"/>